<evidence type="ECO:0000313" key="2">
    <source>
        <dbReference type="EMBL" id="MDI9876432.1"/>
    </source>
</evidence>
<accession>A0ABT6Z5M7</accession>
<sequence length="397" mass="45275">MNNIKISSLGPIQEANINFGDLTILVGSQASGKSILLQLIKLVVDKNHIKKTLEQYGYIWGNEADLILDRFLGEGMSSIWNKQTDIIFEGKPFTKESLIPQRGRKEKNENKEELIFYIPAQRVICLNNGWPRFFTDYEDSVPYVLRYFSETLRQLLENGILSTNTKNDIIFPQTQRLKESLRDSFNESIFHDSKIVLDKSVKKRLKLSIDNHDGLPPSSIPFMAWSAGQKEFMPLLLSFYWLCPPSKVTRKDAIKCVIIEEPEMGLHPQAIESVILQVLDLLARDYKVIISTHSPVLLEFTWAFNLLKETKARDEVFFELFKVKKTPAFSRLFKGLLKNKQLKTYYFDRVGNKTSVKDISSLDAGAEDIAISEWGGLSSFASKASNIVSKSVANETF</sequence>
<dbReference type="Proteomes" id="UP001225761">
    <property type="component" value="Unassembled WGS sequence"/>
</dbReference>
<dbReference type="PANTHER" id="PTHR40396">
    <property type="entry name" value="ATPASE-LIKE PROTEIN"/>
    <property type="match status" value="1"/>
</dbReference>
<dbReference type="SUPFAM" id="SSF52540">
    <property type="entry name" value="P-loop containing nucleoside triphosphate hydrolases"/>
    <property type="match status" value="1"/>
</dbReference>
<feature type="domain" description="ATPase AAA-type core" evidence="1">
    <location>
        <begin position="22"/>
        <end position="299"/>
    </location>
</feature>
<name>A0ABT6Z5M7_9BACT</name>
<dbReference type="InterPro" id="IPR027417">
    <property type="entry name" value="P-loop_NTPase"/>
</dbReference>
<dbReference type="Gene3D" id="3.40.50.300">
    <property type="entry name" value="P-loop containing nucleotide triphosphate hydrolases"/>
    <property type="match status" value="1"/>
</dbReference>
<reference evidence="2 3" key="1">
    <citation type="submission" date="2023-05" db="EMBL/GenBank/DDBJ databases">
        <title>Novel species of genus Flectobacillus isolated from stream in China.</title>
        <authorList>
            <person name="Lu H."/>
        </authorList>
    </citation>
    <scope>NUCLEOTIDE SEQUENCE [LARGE SCALE GENOMIC DNA]</scope>
    <source>
        <strain evidence="2 3">LFS242W</strain>
    </source>
</reference>
<comment type="caution">
    <text evidence="2">The sequence shown here is derived from an EMBL/GenBank/DDBJ whole genome shotgun (WGS) entry which is preliminary data.</text>
</comment>
<dbReference type="RefSeq" id="WP_283382742.1">
    <property type="nucleotide sequence ID" value="NZ_JASHIE010000013.1"/>
</dbReference>
<gene>
    <name evidence="2" type="ORF">QM481_17970</name>
</gene>
<dbReference type="Pfam" id="PF13304">
    <property type="entry name" value="AAA_21"/>
    <property type="match status" value="1"/>
</dbReference>
<organism evidence="2 3">
    <name type="scientific">Flectobacillus rivi</name>
    <dbReference type="NCBI Taxonomy" id="2984209"/>
    <lineage>
        <taxon>Bacteria</taxon>
        <taxon>Pseudomonadati</taxon>
        <taxon>Bacteroidota</taxon>
        <taxon>Cytophagia</taxon>
        <taxon>Cytophagales</taxon>
        <taxon>Flectobacillaceae</taxon>
        <taxon>Flectobacillus</taxon>
    </lineage>
</organism>
<keyword evidence="3" id="KW-1185">Reference proteome</keyword>
<proteinExistence type="predicted"/>
<dbReference type="PANTHER" id="PTHR40396:SF1">
    <property type="entry name" value="ATPASE AAA-TYPE CORE DOMAIN-CONTAINING PROTEIN"/>
    <property type="match status" value="1"/>
</dbReference>
<evidence type="ECO:0000313" key="3">
    <source>
        <dbReference type="Proteomes" id="UP001225761"/>
    </source>
</evidence>
<dbReference type="InterPro" id="IPR003959">
    <property type="entry name" value="ATPase_AAA_core"/>
</dbReference>
<dbReference type="EMBL" id="JASHIE010000013">
    <property type="protein sequence ID" value="MDI9876432.1"/>
    <property type="molecule type" value="Genomic_DNA"/>
</dbReference>
<evidence type="ECO:0000259" key="1">
    <source>
        <dbReference type="Pfam" id="PF13304"/>
    </source>
</evidence>
<protein>
    <submittedName>
        <fullName evidence="2">AAA family ATPase</fullName>
    </submittedName>
</protein>